<reference evidence="2 3" key="1">
    <citation type="submission" date="2018-06" db="EMBL/GenBank/DDBJ databases">
        <title>Genomic Encyclopedia of Archaeal and Bacterial Type Strains, Phase II (KMG-II): from individual species to whole genera.</title>
        <authorList>
            <person name="Goeker M."/>
        </authorList>
    </citation>
    <scope>NUCLEOTIDE SEQUENCE [LARGE SCALE GENOMIC DNA]</scope>
    <source>
        <strain evidence="2 3">DSM 23446</strain>
    </source>
</reference>
<evidence type="ECO:0000313" key="2">
    <source>
        <dbReference type="EMBL" id="RAI91439.1"/>
    </source>
</evidence>
<accession>A0A327PGS8</accession>
<keyword evidence="3" id="KW-1185">Reference proteome</keyword>
<dbReference type="EMBL" id="QLLK01000004">
    <property type="protein sequence ID" value="RAI91439.1"/>
    <property type="molecule type" value="Genomic_DNA"/>
</dbReference>
<evidence type="ECO:0000313" key="3">
    <source>
        <dbReference type="Proteomes" id="UP000249610"/>
    </source>
</evidence>
<feature type="chain" id="PRO_5016411524" evidence="1">
    <location>
        <begin position="23"/>
        <end position="128"/>
    </location>
</feature>
<sequence length="128" mass="13911">MKSNKLILASIIFLLSLSFVLAASVSSPEYFEGKWNVLIKGTPEGDATIPIRFETIDGKTTGYFLEEGATEEKKMSSATINGDVINTSFNISGYDVTLFLKKVDADNANGDLLGMFDAEGTRVKEDSK</sequence>
<evidence type="ECO:0000256" key="1">
    <source>
        <dbReference type="SAM" id="SignalP"/>
    </source>
</evidence>
<dbReference type="Proteomes" id="UP000249610">
    <property type="component" value="Unassembled WGS sequence"/>
</dbReference>
<name>A0A327PGS8_9BACT</name>
<keyword evidence="1" id="KW-0732">Signal</keyword>
<feature type="signal peptide" evidence="1">
    <location>
        <begin position="1"/>
        <end position="22"/>
    </location>
</feature>
<dbReference type="RefSeq" id="WP_111611030.1">
    <property type="nucleotide sequence ID" value="NZ_QLLK01000004.1"/>
</dbReference>
<comment type="caution">
    <text evidence="2">The sequence shown here is derived from an EMBL/GenBank/DDBJ whole genome shotgun (WGS) entry which is preliminary data.</text>
</comment>
<protein>
    <submittedName>
        <fullName evidence="2">Cytochrome c</fullName>
    </submittedName>
</protein>
<proteinExistence type="predicted"/>
<dbReference type="OrthoDB" id="1100674at2"/>
<gene>
    <name evidence="2" type="ORF">LV83_01624</name>
</gene>
<organism evidence="2 3">
    <name type="scientific">Algoriphagus yeomjeoni</name>
    <dbReference type="NCBI Taxonomy" id="291403"/>
    <lineage>
        <taxon>Bacteria</taxon>
        <taxon>Pseudomonadati</taxon>
        <taxon>Bacteroidota</taxon>
        <taxon>Cytophagia</taxon>
        <taxon>Cytophagales</taxon>
        <taxon>Cyclobacteriaceae</taxon>
        <taxon>Algoriphagus</taxon>
    </lineage>
</organism>
<dbReference type="AlphaFoldDB" id="A0A327PGS8"/>